<dbReference type="InParanoid" id="E4USB9"/>
<dbReference type="RefSeq" id="XP_003174153.1">
    <property type="nucleotide sequence ID" value="XM_003174105.1"/>
</dbReference>
<dbReference type="AlphaFoldDB" id="E4USB9"/>
<feature type="chain" id="PRO_5003190624" evidence="1">
    <location>
        <begin position="19"/>
        <end position="86"/>
    </location>
</feature>
<evidence type="ECO:0000256" key="1">
    <source>
        <dbReference type="SAM" id="SignalP"/>
    </source>
</evidence>
<dbReference type="GeneID" id="10029441"/>
<evidence type="ECO:0000313" key="3">
    <source>
        <dbReference type="Proteomes" id="UP000002669"/>
    </source>
</evidence>
<name>E4USB9_ARTGP</name>
<keyword evidence="3" id="KW-1185">Reference proteome</keyword>
<organism evidence="3">
    <name type="scientific">Arthroderma gypseum (strain ATCC MYA-4604 / CBS 118893)</name>
    <name type="common">Microsporum gypseum</name>
    <dbReference type="NCBI Taxonomy" id="535722"/>
    <lineage>
        <taxon>Eukaryota</taxon>
        <taxon>Fungi</taxon>
        <taxon>Dikarya</taxon>
        <taxon>Ascomycota</taxon>
        <taxon>Pezizomycotina</taxon>
        <taxon>Eurotiomycetes</taxon>
        <taxon>Eurotiomycetidae</taxon>
        <taxon>Onygenales</taxon>
        <taxon>Arthrodermataceae</taxon>
        <taxon>Nannizzia</taxon>
    </lineage>
</organism>
<accession>E4USB9</accession>
<dbReference type="EMBL" id="DS989824">
    <property type="protein sequence ID" value="EFR01323.1"/>
    <property type="molecule type" value="Genomic_DNA"/>
</dbReference>
<dbReference type="VEuPathDB" id="FungiDB:MGYG_04330"/>
<proteinExistence type="predicted"/>
<dbReference type="HOGENOM" id="CLU_2639872_0_0_1"/>
<gene>
    <name evidence="2" type="ORF">MGYG_04330</name>
</gene>
<protein>
    <submittedName>
        <fullName evidence="2">Uncharacterized protein</fullName>
    </submittedName>
</protein>
<evidence type="ECO:0000313" key="2">
    <source>
        <dbReference type="EMBL" id="EFR01323.1"/>
    </source>
</evidence>
<reference evidence="3" key="1">
    <citation type="journal article" date="2012" name="MBio">
        <title>Comparative genome analysis of Trichophyton rubrum and related dermatophytes reveals candidate genes involved in infection.</title>
        <authorList>
            <person name="Martinez D.A."/>
            <person name="Oliver B.G."/>
            <person name="Graeser Y."/>
            <person name="Goldberg J.M."/>
            <person name="Li W."/>
            <person name="Martinez-Rossi N.M."/>
            <person name="Monod M."/>
            <person name="Shelest E."/>
            <person name="Barton R.C."/>
            <person name="Birch E."/>
            <person name="Brakhage A.A."/>
            <person name="Chen Z."/>
            <person name="Gurr S.J."/>
            <person name="Heiman D."/>
            <person name="Heitman J."/>
            <person name="Kosti I."/>
            <person name="Rossi A."/>
            <person name="Saif S."/>
            <person name="Samalova M."/>
            <person name="Saunders C.W."/>
            <person name="Shea T."/>
            <person name="Summerbell R.C."/>
            <person name="Xu J."/>
            <person name="Young S."/>
            <person name="Zeng Q."/>
            <person name="Birren B.W."/>
            <person name="Cuomo C.A."/>
            <person name="White T.C."/>
        </authorList>
    </citation>
    <scope>NUCLEOTIDE SEQUENCE [LARGE SCALE GENOMIC DNA]</scope>
    <source>
        <strain evidence="3">ATCC MYA-4604 / CBS 118893</strain>
    </source>
</reference>
<sequence>MKYTIFLALAALVITVSAKCDGTPDPTWRHSGDCPNGRQDDGACEARCRGEGFGCGGCGGWLYGDCWCCSNDCVSKYERLLPGTAY</sequence>
<keyword evidence="1" id="KW-0732">Signal</keyword>
<dbReference type="eggNOG" id="ENOG502RSIG">
    <property type="taxonomic scope" value="Eukaryota"/>
</dbReference>
<dbReference type="Proteomes" id="UP000002669">
    <property type="component" value="Unassembled WGS sequence"/>
</dbReference>
<feature type="signal peptide" evidence="1">
    <location>
        <begin position="1"/>
        <end position="18"/>
    </location>
</feature>